<dbReference type="Gene3D" id="1.10.443.20">
    <property type="entry name" value="Centromere DNA-binding protein complex CBF3 subunit, domain 2"/>
    <property type="match status" value="1"/>
</dbReference>
<evidence type="ECO:0000259" key="2">
    <source>
        <dbReference type="Pfam" id="PF16787"/>
    </source>
</evidence>
<evidence type="ECO:0000313" key="4">
    <source>
        <dbReference type="Proteomes" id="UP000077521"/>
    </source>
</evidence>
<feature type="compositionally biased region" description="Low complexity" evidence="1">
    <location>
        <begin position="415"/>
        <end position="456"/>
    </location>
</feature>
<dbReference type="InterPro" id="IPR052146">
    <property type="entry name" value="HOT1"/>
</dbReference>
<dbReference type="GO" id="GO:0000978">
    <property type="term" value="F:RNA polymerase II cis-regulatory region sequence-specific DNA binding"/>
    <property type="evidence" value="ECO:0007669"/>
    <property type="project" value="TreeGrafter"/>
</dbReference>
<reference evidence="3" key="1">
    <citation type="submission" date="2016-04" db="EMBL/GenBank/DDBJ databases">
        <authorList>
            <person name="Nguyen H.D."/>
            <person name="Samba Siva P."/>
            <person name="Cullis J."/>
            <person name="Levesque C.A."/>
            <person name="Hambleton S."/>
        </authorList>
    </citation>
    <scope>NUCLEOTIDE SEQUENCE</scope>
    <source>
        <strain evidence="3">DAOMC 236416</strain>
    </source>
</reference>
<dbReference type="GO" id="GO:0000981">
    <property type="term" value="F:DNA-binding transcription factor activity, RNA polymerase II-specific"/>
    <property type="evidence" value="ECO:0007669"/>
    <property type="project" value="TreeGrafter"/>
</dbReference>
<sequence>MDDYNREQMRLVVNHFVDRNGDAALRDCVCFLLSHFALLRGDDLRPIELADIHHLDMRNEGPGDRFAVMLLLQHGKTNKHGRVEFGSFMRNKDAAICPVAFLSIYLFSRFHVLGLPTPDFTSSDKWYPLKLFRANKGTAAKAIGYDTQLDTINAAFKAAAIVGSAKTHLSRRSGAQMAELGGGEEGQVRRAGRLNAQVMELCYLSAVPREVLRVHAGFSKEGGNFFLARDIEVKEELLKKVFPWLDEWDAAIGSGKLASGKRVETNIAARGFVRLLLRLRKVIVQDAVVLRKEFPKWYVWSHSLFSDPLFLQYERDANAVLDAAVSPDDRLQKTVPLIAESIDASTVNIQQTIASGFVAVGARLDTFSHQQQPVQVEQQRHHDAQIRALQYQFKALATMVATGFSVLTGAPPSPITSSSTLPPSSITGSSPSTSTALLSISSTSSLPLPGLGSSNSNYQQPAATASIELGVGSGR</sequence>
<dbReference type="EMBL" id="LWDF02000459">
    <property type="protein sequence ID" value="KAE8246728.1"/>
    <property type="molecule type" value="Genomic_DNA"/>
</dbReference>
<name>A0A177TRD6_9BASI</name>
<reference evidence="3" key="2">
    <citation type="journal article" date="2019" name="IMA Fungus">
        <title>Genome sequencing and comparison of five Tilletia species to identify candidate genes for the detection of regulated species infecting wheat.</title>
        <authorList>
            <person name="Nguyen H.D.T."/>
            <person name="Sultana T."/>
            <person name="Kesanakurti P."/>
            <person name="Hambleton S."/>
        </authorList>
    </citation>
    <scope>NUCLEOTIDE SEQUENCE</scope>
    <source>
        <strain evidence="3">DAOMC 236416</strain>
    </source>
</reference>
<dbReference type="AlphaFoldDB" id="A0A177TRD6"/>
<dbReference type="PANTHER" id="PTHR37784:SF2">
    <property type="entry name" value="HIGH-OSMOLARITY-INDUCED TRANSCRIPTION PROTEIN 1"/>
    <property type="match status" value="1"/>
</dbReference>
<protein>
    <recommendedName>
        <fullName evidence="2">Ndc10 domain-containing protein</fullName>
    </recommendedName>
</protein>
<organism evidence="3 4">
    <name type="scientific">Tilletia indica</name>
    <dbReference type="NCBI Taxonomy" id="43049"/>
    <lineage>
        <taxon>Eukaryota</taxon>
        <taxon>Fungi</taxon>
        <taxon>Dikarya</taxon>
        <taxon>Basidiomycota</taxon>
        <taxon>Ustilaginomycotina</taxon>
        <taxon>Exobasidiomycetes</taxon>
        <taxon>Tilletiales</taxon>
        <taxon>Tilletiaceae</taxon>
        <taxon>Tilletia</taxon>
    </lineage>
</organism>
<evidence type="ECO:0000256" key="1">
    <source>
        <dbReference type="SAM" id="MobiDB-lite"/>
    </source>
</evidence>
<accession>A0A177TRD6</accession>
<keyword evidence="4" id="KW-1185">Reference proteome</keyword>
<proteinExistence type="predicted"/>
<dbReference type="InterPro" id="IPR038279">
    <property type="entry name" value="Ndc10_dom2_sf"/>
</dbReference>
<dbReference type="InterPro" id="IPR031872">
    <property type="entry name" value="NDC10_II"/>
</dbReference>
<comment type="caution">
    <text evidence="3">The sequence shown here is derived from an EMBL/GenBank/DDBJ whole genome shotgun (WGS) entry which is preliminary data.</text>
</comment>
<dbReference type="PANTHER" id="PTHR37784">
    <property type="entry name" value="PROTEIN MSN1"/>
    <property type="match status" value="1"/>
</dbReference>
<dbReference type="Proteomes" id="UP000077521">
    <property type="component" value="Unassembled WGS sequence"/>
</dbReference>
<gene>
    <name evidence="3" type="ORF">A4X13_0g5650</name>
</gene>
<dbReference type="Pfam" id="PF16787">
    <property type="entry name" value="NDC10_II"/>
    <property type="match status" value="1"/>
</dbReference>
<dbReference type="SUPFAM" id="SSF56349">
    <property type="entry name" value="DNA breaking-rejoining enzymes"/>
    <property type="match status" value="1"/>
</dbReference>
<evidence type="ECO:0000313" key="3">
    <source>
        <dbReference type="EMBL" id="KAE8246728.1"/>
    </source>
</evidence>
<dbReference type="InterPro" id="IPR011010">
    <property type="entry name" value="DNA_brk_join_enz"/>
</dbReference>
<dbReference type="GO" id="GO:0060963">
    <property type="term" value="P:positive regulation of ribosomal protein gene transcription by RNA polymerase II"/>
    <property type="evidence" value="ECO:0007669"/>
    <property type="project" value="TreeGrafter"/>
</dbReference>
<feature type="domain" description="Ndc10" evidence="2">
    <location>
        <begin position="19"/>
        <end position="310"/>
    </location>
</feature>
<feature type="region of interest" description="Disordered" evidence="1">
    <location>
        <begin position="413"/>
        <end position="475"/>
    </location>
</feature>